<comment type="caution">
    <text evidence="3">The sequence shown here is derived from an EMBL/GenBank/DDBJ whole genome shotgun (WGS) entry which is preliminary data.</text>
</comment>
<dbReference type="Proteomes" id="UP000321051">
    <property type="component" value="Unassembled WGS sequence"/>
</dbReference>
<dbReference type="GO" id="GO:0003700">
    <property type="term" value="F:DNA-binding transcription factor activity"/>
    <property type="evidence" value="ECO:0007669"/>
    <property type="project" value="TreeGrafter"/>
</dbReference>
<dbReference type="GO" id="GO:0003677">
    <property type="term" value="F:DNA binding"/>
    <property type="evidence" value="ECO:0007669"/>
    <property type="project" value="UniProtKB-KW"/>
</dbReference>
<gene>
    <name evidence="3" type="ORF">MHA01_28000</name>
</gene>
<dbReference type="STRING" id="1371.GCA_900166605_01195"/>
<reference evidence="3 4" key="1">
    <citation type="submission" date="2019-07" db="EMBL/GenBank/DDBJ databases">
        <title>Whole genome shotgun sequence of Marinococcus halophilus NBRC 102359.</title>
        <authorList>
            <person name="Hosoyama A."/>
            <person name="Uohara A."/>
            <person name="Ohji S."/>
            <person name="Ichikawa N."/>
        </authorList>
    </citation>
    <scope>NUCLEOTIDE SEQUENCE [LARGE SCALE GENOMIC DNA]</scope>
    <source>
        <strain evidence="3 4">NBRC 102359</strain>
    </source>
</reference>
<keyword evidence="1" id="KW-0238">DNA-binding</keyword>
<sequence>MARHEAEQRHVDLFGEQKMLEAKTRGRLAVQIKQARKAEGWTQQALAEQMGMSVSTIRRIESGSTMPSISTLMTVSQVLSITFIIGESSKYRSPFPNA</sequence>
<dbReference type="RefSeq" id="WP_379920281.1">
    <property type="nucleotide sequence ID" value="NZ_JBHRWB010000011.1"/>
</dbReference>
<dbReference type="InterPro" id="IPR010982">
    <property type="entry name" value="Lambda_DNA-bd_dom_sf"/>
</dbReference>
<keyword evidence="4" id="KW-1185">Reference proteome</keyword>
<dbReference type="InterPro" id="IPR050807">
    <property type="entry name" value="TransReg_Diox_bact_type"/>
</dbReference>
<feature type="domain" description="HTH cro/C1-type" evidence="2">
    <location>
        <begin position="32"/>
        <end position="84"/>
    </location>
</feature>
<dbReference type="PANTHER" id="PTHR46797">
    <property type="entry name" value="HTH-TYPE TRANSCRIPTIONAL REGULATOR"/>
    <property type="match status" value="1"/>
</dbReference>
<protein>
    <recommendedName>
        <fullName evidence="2">HTH cro/C1-type domain-containing protein</fullName>
    </recommendedName>
</protein>
<dbReference type="PANTHER" id="PTHR46797:SF1">
    <property type="entry name" value="METHYLPHOSPHONATE SYNTHASE"/>
    <property type="match status" value="1"/>
</dbReference>
<dbReference type="EMBL" id="BJUN01000021">
    <property type="protein sequence ID" value="GEK59895.1"/>
    <property type="molecule type" value="Genomic_DNA"/>
</dbReference>
<proteinExistence type="predicted"/>
<dbReference type="SMART" id="SM00530">
    <property type="entry name" value="HTH_XRE"/>
    <property type="match status" value="1"/>
</dbReference>
<evidence type="ECO:0000256" key="1">
    <source>
        <dbReference type="ARBA" id="ARBA00023125"/>
    </source>
</evidence>
<evidence type="ECO:0000313" key="3">
    <source>
        <dbReference type="EMBL" id="GEK59895.1"/>
    </source>
</evidence>
<dbReference type="Gene3D" id="1.10.260.40">
    <property type="entry name" value="lambda repressor-like DNA-binding domains"/>
    <property type="match status" value="1"/>
</dbReference>
<dbReference type="Pfam" id="PF01381">
    <property type="entry name" value="HTH_3"/>
    <property type="match status" value="1"/>
</dbReference>
<name>A0A510Y968_MARHA</name>
<dbReference type="InterPro" id="IPR001387">
    <property type="entry name" value="Cro/C1-type_HTH"/>
</dbReference>
<evidence type="ECO:0000259" key="2">
    <source>
        <dbReference type="PROSITE" id="PS50943"/>
    </source>
</evidence>
<dbReference type="SUPFAM" id="SSF47413">
    <property type="entry name" value="lambda repressor-like DNA-binding domains"/>
    <property type="match status" value="1"/>
</dbReference>
<dbReference type="AlphaFoldDB" id="A0A510Y968"/>
<dbReference type="CDD" id="cd00093">
    <property type="entry name" value="HTH_XRE"/>
    <property type="match status" value="1"/>
</dbReference>
<accession>A0A510Y968</accession>
<dbReference type="PROSITE" id="PS50943">
    <property type="entry name" value="HTH_CROC1"/>
    <property type="match status" value="1"/>
</dbReference>
<evidence type="ECO:0000313" key="4">
    <source>
        <dbReference type="Proteomes" id="UP000321051"/>
    </source>
</evidence>
<dbReference type="GO" id="GO:0005829">
    <property type="term" value="C:cytosol"/>
    <property type="evidence" value="ECO:0007669"/>
    <property type="project" value="TreeGrafter"/>
</dbReference>
<organism evidence="3 4">
    <name type="scientific">Marinococcus halophilus</name>
    <dbReference type="NCBI Taxonomy" id="1371"/>
    <lineage>
        <taxon>Bacteria</taxon>
        <taxon>Bacillati</taxon>
        <taxon>Bacillota</taxon>
        <taxon>Bacilli</taxon>
        <taxon>Bacillales</taxon>
        <taxon>Bacillaceae</taxon>
        <taxon>Marinococcus</taxon>
    </lineage>
</organism>